<keyword evidence="3" id="KW-1185">Reference proteome</keyword>
<feature type="transmembrane region" description="Helical" evidence="1">
    <location>
        <begin position="59"/>
        <end position="79"/>
    </location>
</feature>
<protein>
    <submittedName>
        <fullName evidence="2">Uncharacterized protein</fullName>
    </submittedName>
</protein>
<dbReference type="PANTHER" id="PTHR37849">
    <property type="entry name" value="YALI0E11605P"/>
    <property type="match status" value="1"/>
</dbReference>
<evidence type="ECO:0000313" key="2">
    <source>
        <dbReference type="EMBL" id="KAK7203456.1"/>
    </source>
</evidence>
<proteinExistence type="predicted"/>
<dbReference type="PANTHER" id="PTHR37849:SF1">
    <property type="entry name" value="YALI0E11605P"/>
    <property type="match status" value="1"/>
</dbReference>
<gene>
    <name evidence="2" type="ORF">BZA70DRAFT_291049</name>
</gene>
<organism evidence="2 3">
    <name type="scientific">Myxozyma melibiosi</name>
    <dbReference type="NCBI Taxonomy" id="54550"/>
    <lineage>
        <taxon>Eukaryota</taxon>
        <taxon>Fungi</taxon>
        <taxon>Dikarya</taxon>
        <taxon>Ascomycota</taxon>
        <taxon>Saccharomycotina</taxon>
        <taxon>Lipomycetes</taxon>
        <taxon>Lipomycetales</taxon>
        <taxon>Lipomycetaceae</taxon>
        <taxon>Myxozyma</taxon>
    </lineage>
</organism>
<dbReference type="GeneID" id="90039777"/>
<comment type="caution">
    <text evidence="2">The sequence shown here is derived from an EMBL/GenBank/DDBJ whole genome shotgun (WGS) entry which is preliminary data.</text>
</comment>
<reference evidence="2 3" key="1">
    <citation type="submission" date="2024-03" db="EMBL/GenBank/DDBJ databases">
        <title>Genome-scale model development and genomic sequencing of the oleaginous clade Lipomyces.</title>
        <authorList>
            <consortium name="Lawrence Berkeley National Laboratory"/>
            <person name="Czajka J.J."/>
            <person name="Han Y."/>
            <person name="Kim J."/>
            <person name="Mondo S.J."/>
            <person name="Hofstad B.A."/>
            <person name="Robles A."/>
            <person name="Haridas S."/>
            <person name="Riley R."/>
            <person name="LaButti K."/>
            <person name="Pangilinan J."/>
            <person name="Andreopoulos W."/>
            <person name="Lipzen A."/>
            <person name="Yan J."/>
            <person name="Wang M."/>
            <person name="Ng V."/>
            <person name="Grigoriev I.V."/>
            <person name="Spatafora J.W."/>
            <person name="Magnuson J.K."/>
            <person name="Baker S.E."/>
            <person name="Pomraning K.R."/>
        </authorList>
    </citation>
    <scope>NUCLEOTIDE SEQUENCE [LARGE SCALE GENOMIC DNA]</scope>
    <source>
        <strain evidence="2 3">Phaff 52-87</strain>
    </source>
</reference>
<accession>A0ABR1F0T5</accession>
<name>A0ABR1F0T5_9ASCO</name>
<dbReference type="EMBL" id="JBBJBU010000011">
    <property type="protein sequence ID" value="KAK7203456.1"/>
    <property type="molecule type" value="Genomic_DNA"/>
</dbReference>
<sequence length="117" mass="12649">MFSSTLLRATIRQPVSSTLLLRSFSSTVRVQNAAVAAAPAPSAAAAAARARKPVGGFRGAILGFFMGTTVTGLVGYFYVLDVYRDSNSLLLEDLVELQRHVSKVETHMKTLESEMKK</sequence>
<keyword evidence="1" id="KW-1133">Transmembrane helix</keyword>
<keyword evidence="1" id="KW-0812">Transmembrane</keyword>
<evidence type="ECO:0000313" key="3">
    <source>
        <dbReference type="Proteomes" id="UP001498771"/>
    </source>
</evidence>
<keyword evidence="1" id="KW-0472">Membrane</keyword>
<dbReference type="Proteomes" id="UP001498771">
    <property type="component" value="Unassembled WGS sequence"/>
</dbReference>
<dbReference type="RefSeq" id="XP_064766489.1">
    <property type="nucleotide sequence ID" value="XM_064914265.1"/>
</dbReference>
<evidence type="ECO:0000256" key="1">
    <source>
        <dbReference type="SAM" id="Phobius"/>
    </source>
</evidence>